<keyword evidence="4" id="KW-0813">Transport</keyword>
<dbReference type="PANTHER" id="PTHR13269">
    <property type="entry name" value="NUCLEOPORIN NDC1"/>
    <property type="match status" value="1"/>
</dbReference>
<evidence type="ECO:0000256" key="10">
    <source>
        <dbReference type="ARBA" id="ARBA00023132"/>
    </source>
</evidence>
<keyword evidence="7" id="KW-0653">Protein transport</keyword>
<evidence type="ECO:0000256" key="12">
    <source>
        <dbReference type="ARBA" id="ARBA00023242"/>
    </source>
</evidence>
<evidence type="ECO:0000256" key="7">
    <source>
        <dbReference type="ARBA" id="ARBA00022927"/>
    </source>
</evidence>
<evidence type="ECO:0000313" key="14">
    <source>
        <dbReference type="EMBL" id="KAJ6645222.1"/>
    </source>
</evidence>
<dbReference type="InterPro" id="IPR019049">
    <property type="entry name" value="Nucleoporin_prot_Ndc1/Nup"/>
</dbReference>
<dbReference type="Pfam" id="PF09531">
    <property type="entry name" value="Ndc1_Nup"/>
    <property type="match status" value="1"/>
</dbReference>
<keyword evidence="8 13" id="KW-1133">Transmembrane helix</keyword>
<comment type="subcellular location">
    <subcellularLocation>
        <location evidence="1">Nucleus membrane</location>
        <topology evidence="1">Multi-pass membrane protein</topology>
    </subcellularLocation>
    <subcellularLocation>
        <location evidence="2">Nucleus</location>
        <location evidence="2">Nuclear pore complex</location>
    </subcellularLocation>
</comment>
<reference evidence="14" key="1">
    <citation type="submission" date="2022-07" db="EMBL/GenBank/DDBJ databases">
        <authorList>
            <person name="Trinca V."/>
            <person name="Uliana J.V.C."/>
            <person name="Torres T.T."/>
            <person name="Ward R.J."/>
            <person name="Monesi N."/>
        </authorList>
    </citation>
    <scope>NUCLEOTIDE SEQUENCE</scope>
    <source>
        <strain evidence="14">HSMRA1968</strain>
        <tissue evidence="14">Whole embryos</tissue>
    </source>
</reference>
<feature type="transmembrane region" description="Helical" evidence="13">
    <location>
        <begin position="175"/>
        <end position="195"/>
    </location>
</feature>
<evidence type="ECO:0000256" key="11">
    <source>
        <dbReference type="ARBA" id="ARBA00023136"/>
    </source>
</evidence>
<dbReference type="AlphaFoldDB" id="A0A9Q0N8F4"/>
<feature type="transmembrane region" description="Helical" evidence="13">
    <location>
        <begin position="21"/>
        <end position="47"/>
    </location>
</feature>
<dbReference type="GO" id="GO:0015031">
    <property type="term" value="P:protein transport"/>
    <property type="evidence" value="ECO:0007669"/>
    <property type="project" value="UniProtKB-KW"/>
</dbReference>
<dbReference type="GO" id="GO:0051028">
    <property type="term" value="P:mRNA transport"/>
    <property type="evidence" value="ECO:0007669"/>
    <property type="project" value="UniProtKB-KW"/>
</dbReference>
<dbReference type="GO" id="GO:0070762">
    <property type="term" value="C:nuclear pore transmembrane ring"/>
    <property type="evidence" value="ECO:0007669"/>
    <property type="project" value="TreeGrafter"/>
</dbReference>
<evidence type="ECO:0000256" key="8">
    <source>
        <dbReference type="ARBA" id="ARBA00022989"/>
    </source>
</evidence>
<dbReference type="OrthoDB" id="67850at2759"/>
<keyword evidence="10" id="KW-0906">Nuclear pore complex</keyword>
<evidence type="ECO:0000256" key="5">
    <source>
        <dbReference type="ARBA" id="ARBA00022692"/>
    </source>
</evidence>
<comment type="caution">
    <text evidence="14">The sequence shown here is derived from an EMBL/GenBank/DDBJ whole genome shotgun (WGS) entry which is preliminary data.</text>
</comment>
<organism evidence="14 15">
    <name type="scientific">Pseudolycoriella hygida</name>
    <dbReference type="NCBI Taxonomy" id="35572"/>
    <lineage>
        <taxon>Eukaryota</taxon>
        <taxon>Metazoa</taxon>
        <taxon>Ecdysozoa</taxon>
        <taxon>Arthropoda</taxon>
        <taxon>Hexapoda</taxon>
        <taxon>Insecta</taxon>
        <taxon>Pterygota</taxon>
        <taxon>Neoptera</taxon>
        <taxon>Endopterygota</taxon>
        <taxon>Diptera</taxon>
        <taxon>Nematocera</taxon>
        <taxon>Sciaroidea</taxon>
        <taxon>Sciaridae</taxon>
        <taxon>Pseudolycoriella</taxon>
    </lineage>
</organism>
<evidence type="ECO:0000256" key="4">
    <source>
        <dbReference type="ARBA" id="ARBA00022448"/>
    </source>
</evidence>
<keyword evidence="12" id="KW-0539">Nucleus</keyword>
<dbReference type="GO" id="GO:0030674">
    <property type="term" value="F:protein-macromolecule adaptor activity"/>
    <property type="evidence" value="ECO:0007669"/>
    <property type="project" value="TreeGrafter"/>
</dbReference>
<dbReference type="Proteomes" id="UP001151699">
    <property type="component" value="Chromosome A"/>
</dbReference>
<evidence type="ECO:0000256" key="2">
    <source>
        <dbReference type="ARBA" id="ARBA00004567"/>
    </source>
</evidence>
<dbReference type="GO" id="GO:0031965">
    <property type="term" value="C:nuclear membrane"/>
    <property type="evidence" value="ECO:0007669"/>
    <property type="project" value="UniProtKB-SubCell"/>
</dbReference>
<keyword evidence="15" id="KW-1185">Reference proteome</keyword>
<gene>
    <name evidence="14" type="primary">Ndc1</name>
    <name evidence="14" type="ORF">Bhyg_00426</name>
</gene>
<evidence type="ECO:0000256" key="6">
    <source>
        <dbReference type="ARBA" id="ARBA00022816"/>
    </source>
</evidence>
<dbReference type="GO" id="GO:0006999">
    <property type="term" value="P:nuclear pore organization"/>
    <property type="evidence" value="ECO:0007669"/>
    <property type="project" value="TreeGrafter"/>
</dbReference>
<proteinExistence type="inferred from homology"/>
<evidence type="ECO:0000256" key="9">
    <source>
        <dbReference type="ARBA" id="ARBA00023010"/>
    </source>
</evidence>
<keyword evidence="5 13" id="KW-0812">Transmembrane</keyword>
<protein>
    <submittedName>
        <fullName evidence="14">Nucleoporin Ndc1</fullName>
    </submittedName>
</protein>
<dbReference type="PANTHER" id="PTHR13269:SF6">
    <property type="entry name" value="NUCLEOPORIN NDC1"/>
    <property type="match status" value="1"/>
</dbReference>
<evidence type="ECO:0000313" key="15">
    <source>
        <dbReference type="Proteomes" id="UP001151699"/>
    </source>
</evidence>
<accession>A0A9Q0N8F4</accession>
<name>A0A9Q0N8F4_9DIPT</name>
<keyword evidence="6" id="KW-0509">mRNA transport</keyword>
<feature type="transmembrane region" description="Helical" evidence="13">
    <location>
        <begin position="67"/>
        <end position="88"/>
    </location>
</feature>
<dbReference type="EMBL" id="WJQU01000001">
    <property type="protein sequence ID" value="KAJ6645222.1"/>
    <property type="molecule type" value="Genomic_DNA"/>
</dbReference>
<keyword evidence="9" id="KW-0811">Translocation</keyword>
<sequence>MSKEQICRRICNIRFVEALMYSAALQLLLLTTIVWLVPLLAVVLLYGICIGHEYLRKPHYYPTRALWIYYTAVRTCTVFAIHVFFGIVTSWMHSNYANAAETEINEPSCEQSRYCANETSLMSILCGVYVSSYYFYVKGPTVTDFFIIHQNIYIRARSSLVTILRSSAFQSVGPLFTYLLFYVALGSSIKFYISAAINIDFQDASVFNVRQVFDLWIMSTHILCNMSSISALFKICIEKSTTFPVMESQIESDSVPITLNDALASEISVVQKLASCDLFTLASSSDATRRLHIFALSIPGGHPYSWISLSTTCLQLMDAYCDQLVKSIEQIVYINKTNASNRLFRSTVPIGVSVADKVRFRQYNQNYGIRNMSLNGSYSTETIAGEQINDVTSKIKLHYFAAKTYILNLPGIYYFFGETFSSKIDFHLRDTETISWICQGLSFLAAKSLTEDKYGVVHNSLIPTNCNNSVISLDILIL</sequence>
<keyword evidence="11 13" id="KW-0472">Membrane</keyword>
<evidence type="ECO:0000256" key="1">
    <source>
        <dbReference type="ARBA" id="ARBA00004232"/>
    </source>
</evidence>
<comment type="similarity">
    <text evidence="3">Belongs to the NDC1 family.</text>
</comment>
<evidence type="ECO:0000256" key="3">
    <source>
        <dbReference type="ARBA" id="ARBA00005760"/>
    </source>
</evidence>
<evidence type="ECO:0000256" key="13">
    <source>
        <dbReference type="SAM" id="Phobius"/>
    </source>
</evidence>